<dbReference type="PANTHER" id="PTHR39639:SF1">
    <property type="entry name" value="DUF262 DOMAIN-CONTAINING PROTEIN"/>
    <property type="match status" value="1"/>
</dbReference>
<feature type="compositionally biased region" description="Low complexity" evidence="1">
    <location>
        <begin position="440"/>
        <end position="455"/>
    </location>
</feature>
<dbReference type="EMBL" id="JAYKXP010000075">
    <property type="protein sequence ID" value="KAK7030487.1"/>
    <property type="molecule type" value="Genomic_DNA"/>
</dbReference>
<feature type="region of interest" description="Disordered" evidence="1">
    <location>
        <begin position="413"/>
        <end position="483"/>
    </location>
</feature>
<dbReference type="InterPro" id="IPR004919">
    <property type="entry name" value="GmrSD_N"/>
</dbReference>
<feature type="domain" description="GmrSD restriction endonucleases N-terminal" evidence="2">
    <location>
        <begin position="63"/>
        <end position="164"/>
    </location>
</feature>
<feature type="region of interest" description="Disordered" evidence="1">
    <location>
        <begin position="499"/>
        <end position="542"/>
    </location>
</feature>
<reference evidence="3 4" key="1">
    <citation type="submission" date="2024-01" db="EMBL/GenBank/DDBJ databases">
        <title>A draft genome for a cacao thread blight-causing isolate of Paramarasmius palmivorus.</title>
        <authorList>
            <person name="Baruah I.K."/>
            <person name="Bukari Y."/>
            <person name="Amoako-Attah I."/>
            <person name="Meinhardt L.W."/>
            <person name="Bailey B.A."/>
            <person name="Cohen S.P."/>
        </authorList>
    </citation>
    <scope>NUCLEOTIDE SEQUENCE [LARGE SCALE GENOMIC DNA]</scope>
    <source>
        <strain evidence="3 4">GH-12</strain>
    </source>
</reference>
<feature type="region of interest" description="Disordered" evidence="1">
    <location>
        <begin position="264"/>
        <end position="288"/>
    </location>
</feature>
<sequence>MNYDDGEYDYSDEEDVLQHPESSSKGSQGDYQISEALRPPRGTQYSTHHLYTQLSGPEIDLTAVYQREVVWDDDKQIAMIDSLFRNYYVPPVIFSVKSYDDGTETRMCIDGKQRLTSVRRFMDGEIPHRDARTKERVWYTDNPRFGPKTNKKILSEGVKNTFAKKQITCVEYEGLSFDQERDVFQRVQLGMPLTPAEKLNVVHTPRSGLVRDLIGSTFGSENGIGREVEEKEIPFNPKRGKSFHTGAKTFPGITTLETWLKESKNGGTVGRRRKGKEKGRPGDDEGVEVSSELRERMMTVSKTLVKLAKEPKYTASFRETLFAKKISPIEMTGIVMLVYLLPASVSPDRLSKFILLLRAEIQRTHPRAVRLNAPCWKTLCPFIVQMVKDPEAMWKSRIDNGLTAWAGIQIAGTKHPKEEDDQHSMEGSPAKKIRSDTDSESSTSLILTTSTSTSALPPPPPPASPHAPLPVWPPGTSPASTPSSFVASLASLTRRVSFRVDPQPAMPPSNPDTPIRPQVHARPGLNERSCGSKSDDGGGGIR</sequence>
<keyword evidence="4" id="KW-1185">Reference proteome</keyword>
<evidence type="ECO:0000259" key="2">
    <source>
        <dbReference type="Pfam" id="PF03235"/>
    </source>
</evidence>
<dbReference type="PANTHER" id="PTHR39639">
    <property type="entry name" value="CHROMOSOME 16, WHOLE GENOME SHOTGUN SEQUENCE"/>
    <property type="match status" value="1"/>
</dbReference>
<evidence type="ECO:0000313" key="4">
    <source>
        <dbReference type="Proteomes" id="UP001383192"/>
    </source>
</evidence>
<gene>
    <name evidence="3" type="ORF">VNI00_014075</name>
</gene>
<protein>
    <recommendedName>
        <fullName evidence="2">GmrSD restriction endonucleases N-terminal domain-containing protein</fullName>
    </recommendedName>
</protein>
<accession>A0AAW0BWS3</accession>
<comment type="caution">
    <text evidence="3">The sequence shown here is derived from an EMBL/GenBank/DDBJ whole genome shotgun (WGS) entry which is preliminary data.</text>
</comment>
<dbReference type="Pfam" id="PF03235">
    <property type="entry name" value="GmrSD_N"/>
    <property type="match status" value="1"/>
</dbReference>
<organism evidence="3 4">
    <name type="scientific">Paramarasmius palmivorus</name>
    <dbReference type="NCBI Taxonomy" id="297713"/>
    <lineage>
        <taxon>Eukaryota</taxon>
        <taxon>Fungi</taxon>
        <taxon>Dikarya</taxon>
        <taxon>Basidiomycota</taxon>
        <taxon>Agaricomycotina</taxon>
        <taxon>Agaricomycetes</taxon>
        <taxon>Agaricomycetidae</taxon>
        <taxon>Agaricales</taxon>
        <taxon>Marasmiineae</taxon>
        <taxon>Marasmiaceae</taxon>
        <taxon>Paramarasmius</taxon>
    </lineage>
</organism>
<dbReference type="Proteomes" id="UP001383192">
    <property type="component" value="Unassembled WGS sequence"/>
</dbReference>
<evidence type="ECO:0000256" key="1">
    <source>
        <dbReference type="SAM" id="MobiDB-lite"/>
    </source>
</evidence>
<feature type="compositionally biased region" description="Polar residues" evidence="1">
    <location>
        <begin position="20"/>
        <end position="30"/>
    </location>
</feature>
<name>A0AAW0BWS3_9AGAR</name>
<feature type="compositionally biased region" description="Pro residues" evidence="1">
    <location>
        <begin position="456"/>
        <end position="476"/>
    </location>
</feature>
<dbReference type="AlphaFoldDB" id="A0AAW0BWS3"/>
<feature type="region of interest" description="Disordered" evidence="1">
    <location>
        <begin position="1"/>
        <end position="30"/>
    </location>
</feature>
<feature type="compositionally biased region" description="Acidic residues" evidence="1">
    <location>
        <begin position="1"/>
        <end position="15"/>
    </location>
</feature>
<evidence type="ECO:0000313" key="3">
    <source>
        <dbReference type="EMBL" id="KAK7030487.1"/>
    </source>
</evidence>
<proteinExistence type="predicted"/>
<feature type="compositionally biased region" description="Basic and acidic residues" evidence="1">
    <location>
        <begin position="415"/>
        <end position="424"/>
    </location>
</feature>